<evidence type="ECO:0000256" key="1">
    <source>
        <dbReference type="ARBA" id="ARBA00005836"/>
    </source>
</evidence>
<comment type="similarity">
    <text evidence="1">Belongs to the peptidase U62 family.</text>
</comment>
<sequence length="446" mass="47847">MSDVATIAAIAKDKAQALGIQKFDVCGSTVDEASVQVDQGEPKQVKASKRSSVMVRVWNEANTVGVTTTSEVDEQGLELALKTAQEASAFGAKEYVPDFSPEATAALDTTQSELVPQAEIATLIDNLVQTEAKLMDAHDAISGVPYNGLAQRDAQRFYLNSEGAMRQEARSSSSVYLYSVTEQEGKRPRSAGAYRVSQGLDQLDIEGCLQETAEKTISHLNYQPITSGKYRVVLSAEAFLSLLGAFSNLFNAQSILDNRSLATVESLGTEIASPLLSVADDALHADNVGKTTFDDEGTPTRRIPIIDKGVLTHFLHSSGTAKRLDAQPTGHANLGAKVTVGPHFYHVFAASTPEQTYSLETAENVVFIDDVQALHAGVKALQGSFSLPFDGWLVNKGEKISIESATVAGDFRDLLTSIIYVESEAELTPGGICPRIWVDELSITGE</sequence>
<dbReference type="Gene3D" id="3.30.2290.10">
    <property type="entry name" value="PmbA/TldD superfamily"/>
    <property type="match status" value="1"/>
</dbReference>
<evidence type="ECO:0000259" key="2">
    <source>
        <dbReference type="Pfam" id="PF01523"/>
    </source>
</evidence>
<dbReference type="InterPro" id="IPR002510">
    <property type="entry name" value="Metalloprtase-TldD/E_N"/>
</dbReference>
<feature type="domain" description="Metalloprotease TldD/E C-terminal" evidence="3">
    <location>
        <begin position="227"/>
        <end position="445"/>
    </location>
</feature>
<dbReference type="InterPro" id="IPR035068">
    <property type="entry name" value="TldD/PmbA_N"/>
</dbReference>
<dbReference type="STRING" id="329726.AM1_2465"/>
<evidence type="ECO:0000313" key="5">
    <source>
        <dbReference type="EMBL" id="ABW27473.1"/>
    </source>
</evidence>
<dbReference type="KEGG" id="amr:AM1_2465"/>
<dbReference type="InterPro" id="IPR045570">
    <property type="entry name" value="Metalloprtase-TldD/E_cen_dom"/>
</dbReference>
<gene>
    <name evidence="5" type="ordered locus">AM1_2465</name>
</gene>
<dbReference type="InterPro" id="IPR045569">
    <property type="entry name" value="Metalloprtase-TldD/E_C"/>
</dbReference>
<dbReference type="Pfam" id="PF19290">
    <property type="entry name" value="PmbA_TldD_2nd"/>
    <property type="match status" value="1"/>
</dbReference>
<feature type="domain" description="Metalloprotease TldD/E central" evidence="4">
    <location>
        <begin position="118"/>
        <end position="220"/>
    </location>
</feature>
<dbReference type="Pfam" id="PF01523">
    <property type="entry name" value="PmbA_TldD_1st"/>
    <property type="match status" value="1"/>
</dbReference>
<keyword evidence="6" id="KW-1185">Reference proteome</keyword>
<dbReference type="GO" id="GO:0005829">
    <property type="term" value="C:cytosol"/>
    <property type="evidence" value="ECO:0007669"/>
    <property type="project" value="TreeGrafter"/>
</dbReference>
<dbReference type="SUPFAM" id="SSF111283">
    <property type="entry name" value="Putative modulator of DNA gyrase, PmbA/TldD"/>
    <property type="match status" value="1"/>
</dbReference>
<reference evidence="5 6" key="1">
    <citation type="journal article" date="2008" name="Proc. Natl. Acad. Sci. U.S.A.">
        <title>Niche adaptation and genome expansion in the chlorophyll d-producing cyanobacterium Acaryochloris marina.</title>
        <authorList>
            <person name="Swingley W.D."/>
            <person name="Chen M."/>
            <person name="Cheung P.C."/>
            <person name="Conrad A.L."/>
            <person name="Dejesa L.C."/>
            <person name="Hao J."/>
            <person name="Honchak B.M."/>
            <person name="Karbach L.E."/>
            <person name="Kurdoglu A."/>
            <person name="Lahiri S."/>
            <person name="Mastrian S.D."/>
            <person name="Miyashita H."/>
            <person name="Page L."/>
            <person name="Ramakrishna P."/>
            <person name="Satoh S."/>
            <person name="Sattley W.M."/>
            <person name="Shimada Y."/>
            <person name="Taylor H.L."/>
            <person name="Tomo T."/>
            <person name="Tsuchiya T."/>
            <person name="Wang Z.T."/>
            <person name="Raymond J."/>
            <person name="Mimuro M."/>
            <person name="Blankenship R.E."/>
            <person name="Touchman J.W."/>
        </authorList>
    </citation>
    <scope>NUCLEOTIDE SEQUENCE [LARGE SCALE GENOMIC DNA]</scope>
    <source>
        <strain evidence="6">MBIC 11017</strain>
    </source>
</reference>
<protein>
    <submittedName>
        <fullName evidence="5">Modulator of DNA gyrase, putative</fullName>
    </submittedName>
</protein>
<dbReference type="GO" id="GO:0006508">
    <property type="term" value="P:proteolysis"/>
    <property type="evidence" value="ECO:0007669"/>
    <property type="project" value="InterPro"/>
</dbReference>
<dbReference type="eggNOG" id="COG0312">
    <property type="taxonomic scope" value="Bacteria"/>
</dbReference>
<proteinExistence type="inferred from homology"/>
<dbReference type="RefSeq" id="WP_012162936.1">
    <property type="nucleotide sequence ID" value="NC_009925.1"/>
</dbReference>
<dbReference type="EMBL" id="CP000828">
    <property type="protein sequence ID" value="ABW27473.1"/>
    <property type="molecule type" value="Genomic_DNA"/>
</dbReference>
<organism evidence="5 6">
    <name type="scientific">Acaryochloris marina (strain MBIC 11017)</name>
    <dbReference type="NCBI Taxonomy" id="329726"/>
    <lineage>
        <taxon>Bacteria</taxon>
        <taxon>Bacillati</taxon>
        <taxon>Cyanobacteriota</taxon>
        <taxon>Cyanophyceae</taxon>
        <taxon>Acaryochloridales</taxon>
        <taxon>Acaryochloridaceae</taxon>
        <taxon>Acaryochloris</taxon>
    </lineage>
</organism>
<accession>B0C482</accession>
<dbReference type="HOGENOM" id="CLU_026425_4_0_3"/>
<dbReference type="Proteomes" id="UP000000268">
    <property type="component" value="Chromosome"/>
</dbReference>
<name>B0C482_ACAM1</name>
<dbReference type="PANTHER" id="PTHR43421:SF1">
    <property type="entry name" value="METALLOPROTEASE PMBA"/>
    <property type="match status" value="1"/>
</dbReference>
<dbReference type="PANTHER" id="PTHR43421">
    <property type="entry name" value="METALLOPROTEASE PMBA"/>
    <property type="match status" value="1"/>
</dbReference>
<evidence type="ECO:0000259" key="3">
    <source>
        <dbReference type="Pfam" id="PF19289"/>
    </source>
</evidence>
<evidence type="ECO:0000259" key="4">
    <source>
        <dbReference type="Pfam" id="PF19290"/>
    </source>
</evidence>
<evidence type="ECO:0000313" key="6">
    <source>
        <dbReference type="Proteomes" id="UP000000268"/>
    </source>
</evidence>
<dbReference type="OrthoDB" id="9803618at2"/>
<dbReference type="InterPro" id="IPR047657">
    <property type="entry name" value="PmbA"/>
</dbReference>
<dbReference type="Pfam" id="PF19289">
    <property type="entry name" value="PmbA_TldD_3rd"/>
    <property type="match status" value="1"/>
</dbReference>
<dbReference type="AlphaFoldDB" id="B0C482"/>
<dbReference type="GO" id="GO:0008237">
    <property type="term" value="F:metallopeptidase activity"/>
    <property type="evidence" value="ECO:0007669"/>
    <property type="project" value="InterPro"/>
</dbReference>
<dbReference type="InterPro" id="IPR036059">
    <property type="entry name" value="TldD/PmbA_sf"/>
</dbReference>
<feature type="domain" description="Metalloprotease TldD/E N-terminal" evidence="2">
    <location>
        <begin position="24"/>
        <end position="87"/>
    </location>
</feature>